<dbReference type="InterPro" id="IPR057228">
    <property type="entry name" value="DUF7906"/>
</dbReference>
<dbReference type="EMBL" id="CP001328">
    <property type="protein sequence ID" value="ACO65171.1"/>
    <property type="molecule type" value="Genomic_DNA"/>
</dbReference>
<feature type="region of interest" description="Disordered" evidence="1">
    <location>
        <begin position="25"/>
        <end position="48"/>
    </location>
</feature>
<evidence type="ECO:0000313" key="4">
    <source>
        <dbReference type="Proteomes" id="UP000002009"/>
    </source>
</evidence>
<dbReference type="PANTHER" id="PTHR31515:SF0">
    <property type="entry name" value="TRANSMEMBRANE PROTEIN"/>
    <property type="match status" value="1"/>
</dbReference>
<dbReference type="RefSeq" id="XP_002503913.1">
    <property type="nucleotide sequence ID" value="XM_002503867.1"/>
</dbReference>
<organism evidence="3 4">
    <name type="scientific">Micromonas commoda (strain RCC299 / NOUM17 / CCMP2709)</name>
    <name type="common">Picoplanktonic green alga</name>
    <dbReference type="NCBI Taxonomy" id="296587"/>
    <lineage>
        <taxon>Eukaryota</taxon>
        <taxon>Viridiplantae</taxon>
        <taxon>Chlorophyta</taxon>
        <taxon>Mamiellophyceae</taxon>
        <taxon>Mamiellales</taxon>
        <taxon>Mamiellaceae</taxon>
        <taxon>Micromonas</taxon>
    </lineage>
</organism>
<keyword evidence="4" id="KW-1185">Reference proteome</keyword>
<dbReference type="eggNOG" id="ENOG502QWFV">
    <property type="taxonomic scope" value="Eukaryota"/>
</dbReference>
<dbReference type="GeneID" id="8244859"/>
<name>C1EAA6_MICCC</name>
<accession>C1EAA6</accession>
<reference evidence="3 4" key="1">
    <citation type="journal article" date="2009" name="Science">
        <title>Green evolution and dynamic adaptations revealed by genomes of the marine picoeukaryotes Micromonas.</title>
        <authorList>
            <person name="Worden A.Z."/>
            <person name="Lee J.H."/>
            <person name="Mock T."/>
            <person name="Rouze P."/>
            <person name="Simmons M.P."/>
            <person name="Aerts A.L."/>
            <person name="Allen A.E."/>
            <person name="Cuvelier M.L."/>
            <person name="Derelle E."/>
            <person name="Everett M.V."/>
            <person name="Foulon E."/>
            <person name="Grimwood J."/>
            <person name="Gundlach H."/>
            <person name="Henrissat B."/>
            <person name="Napoli C."/>
            <person name="McDonald S.M."/>
            <person name="Parker M.S."/>
            <person name="Rombauts S."/>
            <person name="Salamov A."/>
            <person name="Von Dassow P."/>
            <person name="Badger J.H."/>
            <person name="Coutinho P.M."/>
            <person name="Demir E."/>
            <person name="Dubchak I."/>
            <person name="Gentemann C."/>
            <person name="Eikrem W."/>
            <person name="Gready J.E."/>
            <person name="John U."/>
            <person name="Lanier W."/>
            <person name="Lindquist E.A."/>
            <person name="Lucas S."/>
            <person name="Mayer K.F."/>
            <person name="Moreau H."/>
            <person name="Not F."/>
            <person name="Otillar R."/>
            <person name="Panaud O."/>
            <person name="Pangilinan J."/>
            <person name="Paulsen I."/>
            <person name="Piegu B."/>
            <person name="Poliakov A."/>
            <person name="Robbens S."/>
            <person name="Schmutz J."/>
            <person name="Toulza E."/>
            <person name="Wyss T."/>
            <person name="Zelensky A."/>
            <person name="Zhou K."/>
            <person name="Armbrust E.V."/>
            <person name="Bhattacharya D."/>
            <person name="Goodenough U.W."/>
            <person name="Van de Peer Y."/>
            <person name="Grigoriev I.V."/>
        </authorList>
    </citation>
    <scope>NUCLEOTIDE SEQUENCE [LARGE SCALE GENOMIC DNA]</scope>
    <source>
        <strain evidence="4">RCC299 / NOUM17</strain>
    </source>
</reference>
<dbReference type="PANTHER" id="PTHR31515">
    <property type="entry name" value="TRANSMEMBRANE PROTEIN-RELATED"/>
    <property type="match status" value="1"/>
</dbReference>
<evidence type="ECO:0000259" key="2">
    <source>
        <dbReference type="Pfam" id="PF25483"/>
    </source>
</evidence>
<dbReference type="Proteomes" id="UP000002009">
    <property type="component" value="Chromosome 7"/>
</dbReference>
<dbReference type="FunCoup" id="C1EAA6">
    <property type="interactions" value="445"/>
</dbReference>
<feature type="domain" description="DUF7906" evidence="2">
    <location>
        <begin position="81"/>
        <end position="310"/>
    </location>
</feature>
<protein>
    <recommendedName>
        <fullName evidence="2">DUF7906 domain-containing protein</fullName>
    </recommendedName>
</protein>
<sequence>MAITASPVVAQPKVSQVRPARIYKASTGPLKTPAGSGTKASPSQSRGGRWTHALFEKVRGEVQRSAHALLHDRHDAPLVLPLEVNIVLVGFDGDGGYRYRADAEALETFLRQSFGHFRPSSMSTGRPLEVSIELHYNVVHAGTDHLRTIESAISHSAEPADDEPPPHPWGDVELLAKKSTNDNDNNDNDKRWRAYEVEAAGPVENAVDFVYRKIFASLNPTVRNLEPVAVFVLNPDKCRMDPGKDHDALDWRDASGISRAPPETLSPPELLAEECGYAYRYRYMDGEGASAAWVGAGRYAVLDLGAGPAALTRVGRGVGGAENGGAAADGTDWGDAATTTETSLPRLGPLLLPYARYLEENGDDEGTRADLVTRRDAHMRGRLSTLVLSSVRHLLAPDVAAETLDFAERVMVPVIVLRDHNSFWPLDLESAGPFRHLDVELVKEEAKKMLQPGQEIVLMTGTHNLHEHKRLTAAVLRSLRTSSRADRRNAGSGPGHEHTYHVTARRYLDGATLLEEFRGSADLLASGLVGLEDPDLDAAFYAQANRLADSTDGDDELVGDTNQGRGYKPKPKQQHGTRVVPVYVLSLAGLPPGVLIDGESMVAAADDLVIVLQGLGAGRGEWVPVRFASNDRLVHARPGEPTRHVVAGVARALGGVVSPTERWSPIHGGVVENWLWAVGHHPFGPFSGCPTMSVVLQDVAKRNAALTRVDTALRAVRAGIAEIEAFGDEFLASPFRSLSTDDTAGDDDDGAHVVLKSSKGTWLDYLYRDPKRVGPPGPLPQSVVAQLEKELRGVETAFVDLGGKLYNHDLDEAHSASSTILIAAHAFEARARDEVARARHGLRCCRAEHSRPGAARERRPGAFPVVAVVGAGAYLAAAYLRGGSGGRGRVGGALRDATGRGRGWMKYKRRAHAD</sequence>
<proteinExistence type="predicted"/>
<feature type="region of interest" description="Disordered" evidence="1">
    <location>
        <begin position="551"/>
        <end position="573"/>
    </location>
</feature>
<dbReference type="InParanoid" id="C1EAA6"/>
<dbReference type="KEGG" id="mis:MICPUN_83662"/>
<evidence type="ECO:0000256" key="1">
    <source>
        <dbReference type="SAM" id="MobiDB-lite"/>
    </source>
</evidence>
<evidence type="ECO:0000313" key="3">
    <source>
        <dbReference type="EMBL" id="ACO65171.1"/>
    </source>
</evidence>
<dbReference type="STRING" id="296587.C1EAA6"/>
<dbReference type="OrthoDB" id="566980at2759"/>
<dbReference type="AlphaFoldDB" id="C1EAA6"/>
<dbReference type="Pfam" id="PF25483">
    <property type="entry name" value="DUF7906"/>
    <property type="match status" value="1"/>
</dbReference>
<dbReference type="OMA" id="NRYNIMD"/>
<gene>
    <name evidence="3" type="ORF">MICPUN_83662</name>
</gene>